<dbReference type="Pfam" id="PF13715">
    <property type="entry name" value="CarbopepD_reg_2"/>
    <property type="match status" value="1"/>
</dbReference>
<accession>A0A1I2JZ86</accession>
<feature type="domain" description="TonB-dependent receptor plug" evidence="8">
    <location>
        <begin position="218"/>
        <end position="325"/>
    </location>
</feature>
<keyword evidence="5 7" id="KW-0472">Membrane</keyword>
<keyword evidence="4 7" id="KW-0812">Transmembrane</keyword>
<gene>
    <name evidence="9" type="ORF">SAMN05216283_11061</name>
</gene>
<protein>
    <submittedName>
        <fullName evidence="9">TonB-linked outer membrane protein, SusC/RagA family</fullName>
    </submittedName>
</protein>
<dbReference type="EMBL" id="FONW01000010">
    <property type="protein sequence ID" value="SFF59453.1"/>
    <property type="molecule type" value="Genomic_DNA"/>
</dbReference>
<dbReference type="STRING" id="655355.SAMN05216283_11061"/>
<dbReference type="Pfam" id="PF07715">
    <property type="entry name" value="Plug"/>
    <property type="match status" value="1"/>
</dbReference>
<evidence type="ECO:0000256" key="6">
    <source>
        <dbReference type="ARBA" id="ARBA00023237"/>
    </source>
</evidence>
<keyword evidence="10" id="KW-1185">Reference proteome</keyword>
<dbReference type="NCBIfam" id="TIGR04057">
    <property type="entry name" value="SusC_RagA_signa"/>
    <property type="match status" value="1"/>
</dbReference>
<dbReference type="FunFam" id="2.170.130.10:FF:000008">
    <property type="entry name" value="SusC/RagA family TonB-linked outer membrane protein"/>
    <property type="match status" value="1"/>
</dbReference>
<dbReference type="InterPro" id="IPR008969">
    <property type="entry name" value="CarboxyPept-like_regulatory"/>
</dbReference>
<evidence type="ECO:0000313" key="10">
    <source>
        <dbReference type="Proteomes" id="UP000198964"/>
    </source>
</evidence>
<dbReference type="Proteomes" id="UP000198964">
    <property type="component" value="Unassembled WGS sequence"/>
</dbReference>
<dbReference type="InterPro" id="IPR012910">
    <property type="entry name" value="Plug_dom"/>
</dbReference>
<comment type="similarity">
    <text evidence="7">Belongs to the TonB-dependent receptor family.</text>
</comment>
<name>A0A1I2JZ86_9BACT</name>
<dbReference type="InterPro" id="IPR023997">
    <property type="entry name" value="TonB-dep_OMP_SusC/RagA_CS"/>
</dbReference>
<dbReference type="InterPro" id="IPR037066">
    <property type="entry name" value="Plug_dom_sf"/>
</dbReference>
<organism evidence="9 10">
    <name type="scientific">Sunxiuqinia elliptica</name>
    <dbReference type="NCBI Taxonomy" id="655355"/>
    <lineage>
        <taxon>Bacteria</taxon>
        <taxon>Pseudomonadati</taxon>
        <taxon>Bacteroidota</taxon>
        <taxon>Bacteroidia</taxon>
        <taxon>Marinilabiliales</taxon>
        <taxon>Prolixibacteraceae</taxon>
        <taxon>Sunxiuqinia</taxon>
    </lineage>
</organism>
<evidence type="ECO:0000256" key="5">
    <source>
        <dbReference type="ARBA" id="ARBA00023136"/>
    </source>
</evidence>
<keyword evidence="3 7" id="KW-1134">Transmembrane beta strand</keyword>
<evidence type="ECO:0000256" key="2">
    <source>
        <dbReference type="ARBA" id="ARBA00022448"/>
    </source>
</evidence>
<dbReference type="PROSITE" id="PS52016">
    <property type="entry name" value="TONB_DEPENDENT_REC_3"/>
    <property type="match status" value="1"/>
</dbReference>
<dbReference type="NCBIfam" id="TIGR04056">
    <property type="entry name" value="OMP_RagA_SusC"/>
    <property type="match status" value="1"/>
</dbReference>
<dbReference type="Gene3D" id="2.40.170.20">
    <property type="entry name" value="TonB-dependent receptor, beta-barrel domain"/>
    <property type="match status" value="1"/>
</dbReference>
<reference evidence="9 10" key="1">
    <citation type="submission" date="2016-10" db="EMBL/GenBank/DDBJ databases">
        <authorList>
            <person name="de Groot N.N."/>
        </authorList>
    </citation>
    <scope>NUCLEOTIDE SEQUENCE [LARGE SCALE GENOMIC DNA]</scope>
    <source>
        <strain evidence="9 10">CGMCC 1.9156</strain>
    </source>
</reference>
<dbReference type="FunFam" id="2.60.40.1120:FF:000003">
    <property type="entry name" value="Outer membrane protein Omp121"/>
    <property type="match status" value="1"/>
</dbReference>
<comment type="subcellular location">
    <subcellularLocation>
        <location evidence="1 7">Cell outer membrane</location>
        <topology evidence="1 7">Multi-pass membrane protein</topology>
    </subcellularLocation>
</comment>
<keyword evidence="6 7" id="KW-0998">Cell outer membrane</keyword>
<dbReference type="InterPro" id="IPR039426">
    <property type="entry name" value="TonB-dep_rcpt-like"/>
</dbReference>
<proteinExistence type="inferred from homology"/>
<evidence type="ECO:0000256" key="3">
    <source>
        <dbReference type="ARBA" id="ARBA00022452"/>
    </source>
</evidence>
<evidence type="ECO:0000256" key="4">
    <source>
        <dbReference type="ARBA" id="ARBA00022692"/>
    </source>
</evidence>
<dbReference type="Gene3D" id="2.60.40.1120">
    <property type="entry name" value="Carboxypeptidase-like, regulatory domain"/>
    <property type="match status" value="1"/>
</dbReference>
<dbReference type="InterPro" id="IPR036942">
    <property type="entry name" value="Beta-barrel_TonB_sf"/>
</dbReference>
<dbReference type="InterPro" id="IPR023996">
    <property type="entry name" value="TonB-dep_OMP_SusC/RagA"/>
</dbReference>
<keyword evidence="2 7" id="KW-0813">Transport</keyword>
<dbReference type="SUPFAM" id="SSF49464">
    <property type="entry name" value="Carboxypeptidase regulatory domain-like"/>
    <property type="match status" value="1"/>
</dbReference>
<evidence type="ECO:0000256" key="7">
    <source>
        <dbReference type="PROSITE-ProRule" id="PRU01360"/>
    </source>
</evidence>
<sequence length="1118" mass="123106">MIFLLSWVWKSKMVFIMRLTFAILLLCALQSFAISSFSQNYRLSINQKNISVENVMRMIEEQTDYYFMYSAVNVDVKRTVDVEASNKVVPEILDDVFRNTEISYKIKGHLIALSKAGDENLLAQQPSKVSGRVTDTSNESLPGVTVLVKGSTTGTVTDLDGNYTISGVPAGATLVFSFVGMRSQEIVVGNQSVINVVLSVDAVGIEEVVAIGYGYQKKSDLTGAVVSVSSEDINLGGTVSNAAQALQGRTAGVLVTQNSKAPGGSISIRIRGSNSISSNNEPLYVVDGFPTSNGADINPNDIESMQILKDASATAIYGARGANGVILITTKRGKKGESQITYNGYLGTQKVVNPFDMINGKEYMELSNALYQEIEGQENQEYAVYTQSQLQSNVNTDWVEEATRQGIVQDHSIQFKGGSDNTQVLASLGYFDQKGVMKNTDFSRFSGRINVDQKVNDYIKAGATVFAQRESSNFQLYAGNILNQNVLLGILTYDPTVPAVLEDGSYGRPPGGRGDNPLANLVERVNDMTKDKFNGNVFLEIEPIKNLSLRMNGGVELIHTFQGRYLPRSTYQGSIDDGVAGRNEYSSLNQLFDAVVNYRTTINKDHSLSAMGGYSYQKFGYQSESIGVKGFSTDLFSYHNVGAASTITGVSSYRKESLLVSFFGRFNYSFKDKYLATFTLRTDGSSRFGEENRWGTFPSGSLAWRLDQEPFIQDMNVFSNLKFRAGYGKTGNDQVGEYASYALMSNTHLTFDAATNTAGTHLNPNTPENPTLKWETTSQYNLGLDMGFFNSRLGVSIDAYKKNTSDLLIQKNLPTYSGFFIVQSNVGEIENKGFELELNSINTNRDLEWTTRFNFAVNRNEVVSLGGESEIYITSSKPVGNVSEEQFAVIREGEPLGSLFGYVYEGVLQEGETYAPQPNAKPGDPKFRDISGPEGIPDGTITSDDRTIIGSAQPDFIFGLTNDFAYKNFDLSVFIHGSVGNDLLNMTRMNLEWKRTTEALDRWTPSNTDTDIPRNGFYYSKSGGYINSHFIEKASFVRLKNVTLGYTLPANIKFLSSMRLYVAAENLFTITNYSGWDPEVDTKGYESKGSQNANAGTGLDFNSYPSMRSFTVGLNVSF</sequence>
<evidence type="ECO:0000256" key="1">
    <source>
        <dbReference type="ARBA" id="ARBA00004571"/>
    </source>
</evidence>
<evidence type="ECO:0000313" key="9">
    <source>
        <dbReference type="EMBL" id="SFF59453.1"/>
    </source>
</evidence>
<dbReference type="AlphaFoldDB" id="A0A1I2JZ86"/>
<dbReference type="GO" id="GO:0009279">
    <property type="term" value="C:cell outer membrane"/>
    <property type="evidence" value="ECO:0007669"/>
    <property type="project" value="UniProtKB-SubCell"/>
</dbReference>
<dbReference type="Gene3D" id="2.170.130.10">
    <property type="entry name" value="TonB-dependent receptor, plug domain"/>
    <property type="match status" value="1"/>
</dbReference>
<evidence type="ECO:0000259" key="8">
    <source>
        <dbReference type="Pfam" id="PF07715"/>
    </source>
</evidence>
<dbReference type="SUPFAM" id="SSF56935">
    <property type="entry name" value="Porins"/>
    <property type="match status" value="1"/>
</dbReference>